<dbReference type="GO" id="GO:0016740">
    <property type="term" value="F:transferase activity"/>
    <property type="evidence" value="ECO:0007669"/>
    <property type="project" value="UniProtKB-KW"/>
</dbReference>
<dbReference type="EMBL" id="CP006734">
    <property type="protein sequence ID" value="AGW41975.1"/>
    <property type="molecule type" value="Genomic_DNA"/>
</dbReference>
<feature type="region of interest" description="Disordered" evidence="3">
    <location>
        <begin position="426"/>
        <end position="452"/>
    </location>
</feature>
<dbReference type="SUPFAM" id="SSF89796">
    <property type="entry name" value="CoA-transferase family III (CaiB/BaiF)"/>
    <property type="match status" value="1"/>
</dbReference>
<name>U3P6N6_LEIXC</name>
<feature type="compositionally biased region" description="Basic residues" evidence="3">
    <location>
        <begin position="426"/>
        <end position="443"/>
    </location>
</feature>
<evidence type="ECO:0000256" key="2">
    <source>
        <dbReference type="ARBA" id="ARBA00022679"/>
    </source>
</evidence>
<organism evidence="4 5">
    <name type="scientific">Leifsonia xyli subsp. cynodontis DSM 46306</name>
    <dbReference type="NCBI Taxonomy" id="1389489"/>
    <lineage>
        <taxon>Bacteria</taxon>
        <taxon>Bacillati</taxon>
        <taxon>Actinomycetota</taxon>
        <taxon>Actinomycetes</taxon>
        <taxon>Micrococcales</taxon>
        <taxon>Microbacteriaceae</taxon>
        <taxon>Leifsonia</taxon>
    </lineage>
</organism>
<dbReference type="HOGENOM" id="CLU_312793_0_0_11"/>
<dbReference type="eggNOG" id="COG1804">
    <property type="taxonomic scope" value="Bacteria"/>
</dbReference>
<keyword evidence="5" id="KW-1185">Reference proteome</keyword>
<sequence>MLWHAYPLIGIDERNQYDFYRDVPGLTGLIAELHERGIRVFVDYNPWDTGTRRAAGDDPTELAALVTELGVDGVFLDTMKEGDTRLIDALRTATPPQVLEGESRVPNQRIVDHQLSWAQWFADSTAPGVMRAHWYERRHMLHSTRRWNRDHSDELQAAWMNGTGVLVWDAVFGVWVGWNERDRATLRRMLRAQRALSPILVTGEWSPLLGASEAAIAAGVYVSRYAADGVTLWTIVNRGDEAWTGEPLAQAAAEGVRRVEVTTGTEGVSRVTVPARGIAGILDIAPGAVAPAGLDELLAAARADTDSAPPSADFPAREAVRRIPSPAPVLAPPAGSVLVEPGERRVPVTFRRRETGFYQGAPYVEEWKPLPPRLHDDRTETLRVTIPSRVAMANGEVTVGQFRDFLDRTGYRPQVAERFPGRISRRGRSRHRRLPRRRPRVRGLGRGAPPGRVRVAARGVPARLPAADPGGVELDRERAQRRGHPVRHAQRRQRARQPRVGLVHRRRGAGAVVQPETAAGRARCRTVLQHRVPAGVGCGGQPMSASLAGIRVLDVSTLFAGPLAATFLGDFGADVVKVEHPARPDAARGHGPAKDGVNLWRKTLGRNKRTVTIDLSSPEGAELLRRLAADADVLIENFRPGTLERWGLGPEALHAVNPRLMIARVTAFGQTGPYSSRPGFGSLAEAMSGFAALTGEPDGPPTLPPFGLADGIAALSTAYAVMVALRAAARDGHGQVIDLAIIEPILMLLGGQITAYDQLGAVQPRTGNRSVNNAPRNVYRTADGDWVAVSTSSQSIAERVMELVGRPELIAEPWFASGHTRAEHADELDAAVAAWIAARPIADVVAGFERAQAAIAPVYDVRGILTDPQYQAIGTVQTVPDDELGPVRMQNVLFRLSETPGGIRWAGRPHGRDTDEVLAEVGVTREQVDALRAKGVV</sequence>
<reference evidence="4 5" key="1">
    <citation type="journal article" date="2013" name="Genome Announc.">
        <title>Complete Genome Sequence of Leifsonia xyli subsp. cynodontis Strain DSM46306, a Gram-Positive Bacterial Pathogen of Grasses.</title>
        <authorList>
            <person name="Monteiro-Vitorello C.B."/>
            <person name="Zerillo M.M."/>
            <person name="Van Sluys M.A."/>
            <person name="Camargo L.E."/>
            <person name="Kitajima J.P."/>
        </authorList>
    </citation>
    <scope>NUCLEOTIDE SEQUENCE [LARGE SCALE GENOMIC DNA]</scope>
    <source>
        <strain evidence="4 5">DSM 46306</strain>
    </source>
</reference>
<evidence type="ECO:0000256" key="1">
    <source>
        <dbReference type="ARBA" id="ARBA00008383"/>
    </source>
</evidence>
<evidence type="ECO:0008006" key="6">
    <source>
        <dbReference type="Google" id="ProtNLM"/>
    </source>
</evidence>
<evidence type="ECO:0000313" key="4">
    <source>
        <dbReference type="EMBL" id="AGW41975.1"/>
    </source>
</evidence>
<dbReference type="Proteomes" id="UP000016743">
    <property type="component" value="Chromosome"/>
</dbReference>
<dbReference type="InterPro" id="IPR003673">
    <property type="entry name" value="CoA-Trfase_fam_III"/>
</dbReference>
<dbReference type="PANTHER" id="PTHR48228">
    <property type="entry name" value="SUCCINYL-COA--D-CITRAMALATE COA-TRANSFERASE"/>
    <property type="match status" value="1"/>
</dbReference>
<accession>U3P6N6</accession>
<comment type="similarity">
    <text evidence="1">Belongs to the CoA-transferase III family.</text>
</comment>
<dbReference type="KEGG" id="lxy:O159_19620"/>
<feature type="compositionally biased region" description="Basic residues" evidence="3">
    <location>
        <begin position="481"/>
        <end position="508"/>
    </location>
</feature>
<evidence type="ECO:0000313" key="5">
    <source>
        <dbReference type="Proteomes" id="UP000016743"/>
    </source>
</evidence>
<dbReference type="PANTHER" id="PTHR48228:SF6">
    <property type="entry name" value="L-CARNITINE COA-TRANSFERASE"/>
    <property type="match status" value="1"/>
</dbReference>
<dbReference type="SUPFAM" id="SSF51445">
    <property type="entry name" value="(Trans)glycosidases"/>
    <property type="match status" value="1"/>
</dbReference>
<dbReference type="AlphaFoldDB" id="U3P6N6"/>
<dbReference type="Gene3D" id="3.40.50.10540">
    <property type="entry name" value="Crotonobetainyl-coa:carnitine coa-transferase, domain 1"/>
    <property type="match status" value="1"/>
</dbReference>
<dbReference type="Pfam" id="PF02515">
    <property type="entry name" value="CoA_transf_3"/>
    <property type="match status" value="1"/>
</dbReference>
<dbReference type="InterPro" id="IPR017853">
    <property type="entry name" value="GH"/>
</dbReference>
<dbReference type="InterPro" id="IPR044855">
    <property type="entry name" value="CoA-Trfase_III_dom3_sf"/>
</dbReference>
<protein>
    <recommendedName>
        <fullName evidence="6">CoA transferase</fullName>
    </recommendedName>
</protein>
<dbReference type="Gene3D" id="3.30.1540.10">
    <property type="entry name" value="formyl-coa transferase, domain 3"/>
    <property type="match status" value="1"/>
</dbReference>
<evidence type="ECO:0000256" key="3">
    <source>
        <dbReference type="SAM" id="MobiDB-lite"/>
    </source>
</evidence>
<dbReference type="PATRIC" id="fig|1389489.3.peg.1887"/>
<feature type="region of interest" description="Disordered" evidence="3">
    <location>
        <begin position="476"/>
        <end position="514"/>
    </location>
</feature>
<proteinExistence type="inferred from homology"/>
<gene>
    <name evidence="4" type="ORF">O159_19620</name>
</gene>
<keyword evidence="2" id="KW-0808">Transferase</keyword>
<dbReference type="InterPro" id="IPR023606">
    <property type="entry name" value="CoA-Trfase_III_dom_1_sf"/>
</dbReference>
<dbReference type="InterPro" id="IPR050509">
    <property type="entry name" value="CoA-transferase_III"/>
</dbReference>
<dbReference type="STRING" id="1389489.O159_19620"/>